<reference evidence="2 3" key="1">
    <citation type="submission" date="2018-08" db="EMBL/GenBank/DDBJ databases">
        <title>Wenzhouxiangella salilacus sp. nov., a novel bacterium isolated from a saline lake in Xinjiang Province, China.</title>
        <authorList>
            <person name="Han S."/>
        </authorList>
    </citation>
    <scope>NUCLEOTIDE SEQUENCE [LARGE SCALE GENOMIC DNA]</scope>
    <source>
        <strain evidence="2 3">XDB06</strain>
    </source>
</reference>
<dbReference type="OrthoDB" id="215655at2"/>
<accession>A0A3E1KBM5</accession>
<dbReference type="SMART" id="SM00834">
    <property type="entry name" value="CxxC_CXXC_SSSS"/>
    <property type="match status" value="1"/>
</dbReference>
<dbReference type="Proteomes" id="UP000260351">
    <property type="component" value="Unassembled WGS sequence"/>
</dbReference>
<proteinExistence type="predicted"/>
<dbReference type="NCBIfam" id="TIGR02605">
    <property type="entry name" value="CxxC_CxxC_SSSS"/>
    <property type="match status" value="1"/>
</dbReference>
<comment type="caution">
    <text evidence="2">The sequence shown here is derived from an EMBL/GenBank/DDBJ whole genome shotgun (WGS) entry which is preliminary data.</text>
</comment>
<dbReference type="Pfam" id="PF09723">
    <property type="entry name" value="Zn_ribbon_8"/>
    <property type="match status" value="1"/>
</dbReference>
<dbReference type="InterPro" id="IPR013429">
    <property type="entry name" value="Regulatory_FmdB_Zinc_ribbon"/>
</dbReference>
<name>A0A3E1KBM5_9GAMM</name>
<evidence type="ECO:0000313" key="2">
    <source>
        <dbReference type="EMBL" id="RFF31899.1"/>
    </source>
</evidence>
<keyword evidence="3" id="KW-1185">Reference proteome</keyword>
<sequence length="95" mass="10299">MPFYEYVSTDPHAGCDYCGKPVTILQKIGDPPMKKCPYCGQEVRRLISPPSLAGQNSRAPSTGEVEKAGFTQYRKIGKGVYEKSAGKGPDIISSD</sequence>
<evidence type="ECO:0000313" key="3">
    <source>
        <dbReference type="Proteomes" id="UP000260351"/>
    </source>
</evidence>
<evidence type="ECO:0000259" key="1">
    <source>
        <dbReference type="SMART" id="SM00834"/>
    </source>
</evidence>
<feature type="domain" description="Putative regulatory protein FmdB zinc ribbon" evidence="1">
    <location>
        <begin position="1"/>
        <end position="48"/>
    </location>
</feature>
<dbReference type="RefSeq" id="WP_116649557.1">
    <property type="nucleotide sequence ID" value="NZ_QUZK01000014.1"/>
</dbReference>
<dbReference type="EMBL" id="QUZK01000014">
    <property type="protein sequence ID" value="RFF31899.1"/>
    <property type="molecule type" value="Genomic_DNA"/>
</dbReference>
<dbReference type="AlphaFoldDB" id="A0A3E1KBM5"/>
<organism evidence="2 3">
    <name type="scientific">Wenzhouxiangella sediminis</name>
    <dbReference type="NCBI Taxonomy" id="1792836"/>
    <lineage>
        <taxon>Bacteria</taxon>
        <taxon>Pseudomonadati</taxon>
        <taxon>Pseudomonadota</taxon>
        <taxon>Gammaproteobacteria</taxon>
        <taxon>Chromatiales</taxon>
        <taxon>Wenzhouxiangellaceae</taxon>
        <taxon>Wenzhouxiangella</taxon>
    </lineage>
</organism>
<protein>
    <submittedName>
        <fullName evidence="2">Zinc ribbon domain-containing protein</fullName>
    </submittedName>
</protein>
<gene>
    <name evidence="2" type="ORF">DZC52_02590</name>
</gene>